<evidence type="ECO:0000313" key="3">
    <source>
        <dbReference type="Proteomes" id="UP000304900"/>
    </source>
</evidence>
<dbReference type="InterPro" id="IPR033985">
    <property type="entry name" value="SusD-like_N"/>
</dbReference>
<feature type="domain" description="SusD-like N-terminal" evidence="1">
    <location>
        <begin position="25"/>
        <end position="224"/>
    </location>
</feature>
<evidence type="ECO:0000259" key="1">
    <source>
        <dbReference type="Pfam" id="PF14322"/>
    </source>
</evidence>
<dbReference type="OrthoDB" id="636214at2"/>
<dbReference type="Pfam" id="PF14322">
    <property type="entry name" value="SusD-like_3"/>
    <property type="match status" value="1"/>
</dbReference>
<gene>
    <name evidence="2" type="ORF">FDK13_10970</name>
</gene>
<keyword evidence="3" id="KW-1185">Reference proteome</keyword>
<accession>A0A4U6D899</accession>
<evidence type="ECO:0000313" key="2">
    <source>
        <dbReference type="EMBL" id="TKT92477.1"/>
    </source>
</evidence>
<sequence>MKLNIKIYALSSLIALILGSCSESFLDKEPLGTLSTATFDTDTTTLGLAVNRLYGTLAWQEYTIGRQQFSTHELSGDDFVPGSDANMNLFQNYTFLADNAYIQQFWDRTYQNIHYANVVIDRTAALGTKAPISAKLYEAQAKFFRAYYKFDLTNVFGDAPLRDHDPSLEEYNIPKSPRADIIKLVISDLKYAIDNLPTRAQWGTVQLGRMTKGTAQGLLAKVYLYEGDYTNAKVYADAGS</sequence>
<dbReference type="Gene3D" id="1.25.40.390">
    <property type="match status" value="1"/>
</dbReference>
<organism evidence="2 3">
    <name type="scientific">Dyadobacter frigoris</name>
    <dbReference type="NCBI Taxonomy" id="2576211"/>
    <lineage>
        <taxon>Bacteria</taxon>
        <taxon>Pseudomonadati</taxon>
        <taxon>Bacteroidota</taxon>
        <taxon>Cytophagia</taxon>
        <taxon>Cytophagales</taxon>
        <taxon>Spirosomataceae</taxon>
        <taxon>Dyadobacter</taxon>
    </lineage>
</organism>
<dbReference type="AlphaFoldDB" id="A0A4U6D899"/>
<dbReference type="SUPFAM" id="SSF48452">
    <property type="entry name" value="TPR-like"/>
    <property type="match status" value="1"/>
</dbReference>
<reference evidence="2 3" key="1">
    <citation type="submission" date="2019-05" db="EMBL/GenBank/DDBJ databases">
        <title>Dyadobacter AR-3-8 sp. nov., isolated from arctic soil.</title>
        <authorList>
            <person name="Chaudhary D.K."/>
        </authorList>
    </citation>
    <scope>NUCLEOTIDE SEQUENCE [LARGE SCALE GENOMIC DNA]</scope>
    <source>
        <strain evidence="2 3">AR-3-8</strain>
    </source>
</reference>
<dbReference type="InterPro" id="IPR011990">
    <property type="entry name" value="TPR-like_helical_dom_sf"/>
</dbReference>
<dbReference type="Proteomes" id="UP000304900">
    <property type="component" value="Unassembled WGS sequence"/>
</dbReference>
<dbReference type="PROSITE" id="PS51257">
    <property type="entry name" value="PROKAR_LIPOPROTEIN"/>
    <property type="match status" value="1"/>
</dbReference>
<name>A0A4U6D899_9BACT</name>
<dbReference type="EMBL" id="SZVO01000004">
    <property type="protein sequence ID" value="TKT92477.1"/>
    <property type="molecule type" value="Genomic_DNA"/>
</dbReference>
<protein>
    <recommendedName>
        <fullName evidence="1">SusD-like N-terminal domain-containing protein</fullName>
    </recommendedName>
</protein>
<dbReference type="RefSeq" id="WP_137340022.1">
    <property type="nucleotide sequence ID" value="NZ_BSQH01000014.1"/>
</dbReference>
<comment type="caution">
    <text evidence="2">The sequence shown here is derived from an EMBL/GenBank/DDBJ whole genome shotgun (WGS) entry which is preliminary data.</text>
</comment>
<proteinExistence type="predicted"/>